<dbReference type="OrthoDB" id="421209at2759"/>
<dbReference type="EMBL" id="JAGTXO010000079">
    <property type="protein sequence ID" value="KAG8457161.1"/>
    <property type="molecule type" value="Genomic_DNA"/>
</dbReference>
<sequence length="484" mass="52118">MGGCSSTAFAAGGADAMPMRRAVEACVGADGDRAQLRAYILSRAPTALDGLRRLRGPDLASSVAALADGFKRWQPEPRAAPAPRAAGAAHVRIDETALRGISLPQLRAYVADAAKRCKKEAWKSRSGEPLTPEALTLYDLATHAIGPLAAATGLSVVETLADGPQPPAWFVSHWWGEDLLSFIKCLEQHCKDRKLDEATTYYWVCAYALRQSALDDELDGGVGVSPFMRAIQLCDGTISVLDGKAIAISRAWCALELYETTLGRGAAYLHDIYTAHEFDNRQGEHFSAVGLVDGLGAADNGSMYNKSYRERYFPLGTLGGAKAFALRGAEASREEDLAAIRRQVGVNEQRLDRTVRARFGLQQLPALMRTDAQGTAEQLRALLDDLRGSQLRKLRVTFEVQVELSAAAMAQLGASLPASLEELVLYHGGGGPAIAQPLCKLIKDGRLPRLRTLHLNHLKLGDEAGIALAKVIKGNPTLTDVNLK</sequence>
<evidence type="ECO:0000313" key="1">
    <source>
        <dbReference type="EMBL" id="KAG8457161.1"/>
    </source>
</evidence>
<keyword evidence="2" id="KW-1185">Reference proteome</keyword>
<comment type="caution">
    <text evidence="1">The sequence shown here is derived from an EMBL/GenBank/DDBJ whole genome shotgun (WGS) entry which is preliminary data.</text>
</comment>
<dbReference type="InterPro" id="IPR032675">
    <property type="entry name" value="LRR_dom_sf"/>
</dbReference>
<accession>A0A8J6C374</accession>
<dbReference type="Proteomes" id="UP000751190">
    <property type="component" value="Unassembled WGS sequence"/>
</dbReference>
<dbReference type="Gene3D" id="3.80.10.10">
    <property type="entry name" value="Ribonuclease Inhibitor"/>
    <property type="match status" value="1"/>
</dbReference>
<dbReference type="SUPFAM" id="SSF52047">
    <property type="entry name" value="RNI-like"/>
    <property type="match status" value="1"/>
</dbReference>
<gene>
    <name evidence="1" type="ORF">KFE25_004378</name>
</gene>
<dbReference type="AlphaFoldDB" id="A0A8J6C374"/>
<reference evidence="1" key="1">
    <citation type="submission" date="2021-05" db="EMBL/GenBank/DDBJ databases">
        <title>The genome of the haptophyte Pavlova lutheri (Diacronema luteri, Pavlovales) - a model for lipid biosynthesis in eukaryotic algae.</title>
        <authorList>
            <person name="Hulatt C.J."/>
            <person name="Posewitz M.C."/>
        </authorList>
    </citation>
    <scope>NUCLEOTIDE SEQUENCE</scope>
    <source>
        <strain evidence="1">NIVA-4/92</strain>
    </source>
</reference>
<name>A0A8J6C374_DIALT</name>
<evidence type="ECO:0000313" key="2">
    <source>
        <dbReference type="Proteomes" id="UP000751190"/>
    </source>
</evidence>
<protein>
    <submittedName>
        <fullName evidence="1">Uncharacterized protein</fullName>
    </submittedName>
</protein>
<organism evidence="1 2">
    <name type="scientific">Diacronema lutheri</name>
    <name type="common">Unicellular marine alga</name>
    <name type="synonym">Monochrysis lutheri</name>
    <dbReference type="NCBI Taxonomy" id="2081491"/>
    <lineage>
        <taxon>Eukaryota</taxon>
        <taxon>Haptista</taxon>
        <taxon>Haptophyta</taxon>
        <taxon>Pavlovophyceae</taxon>
        <taxon>Pavlovales</taxon>
        <taxon>Pavlovaceae</taxon>
        <taxon>Diacronema</taxon>
    </lineage>
</organism>
<proteinExistence type="predicted"/>